<dbReference type="RefSeq" id="WP_169860980.1">
    <property type="nucleotide sequence ID" value="NZ_CP053021.1"/>
</dbReference>
<sequence>MIGAMAGRAFAIVALLLSAASPALAAEPEVVRFQVGDKELHWTVPEGYCPPKGPMASLAQMMATMDTQNVTVLTLFACEATLTKLDRYILVKAPVAALMATLERDQFLKLMEAEFDTPAFKAFLDKDDSNVAIDKGMETLFGAKTQTSGKVVPMGMDDSCAIIGGSMTMQTQQAQVAIGVGGCLTTAASKAILVATYEGYDGPDTVRTLVKRSRDFALSIIAENEAPAN</sequence>
<evidence type="ECO:0000313" key="2">
    <source>
        <dbReference type="EMBL" id="QJR02519.1"/>
    </source>
</evidence>
<feature type="chain" id="PRO_5026972487" evidence="1">
    <location>
        <begin position="26"/>
        <end position="229"/>
    </location>
</feature>
<gene>
    <name evidence="2" type="ORF">HH800_10190</name>
</gene>
<name>A0A6M4G5Y4_SPHYA</name>
<dbReference type="EMBL" id="CP053021">
    <property type="protein sequence ID" value="QJR02519.1"/>
    <property type="molecule type" value="Genomic_DNA"/>
</dbReference>
<evidence type="ECO:0000313" key="3">
    <source>
        <dbReference type="Proteomes" id="UP000502611"/>
    </source>
</evidence>
<protein>
    <submittedName>
        <fullName evidence="2">Uncharacterized protein</fullName>
    </submittedName>
</protein>
<evidence type="ECO:0000256" key="1">
    <source>
        <dbReference type="SAM" id="SignalP"/>
    </source>
</evidence>
<organism evidence="2 3">
    <name type="scientific">Sphingobium yanoikuyae</name>
    <name type="common">Sphingomonas yanoikuyae</name>
    <dbReference type="NCBI Taxonomy" id="13690"/>
    <lineage>
        <taxon>Bacteria</taxon>
        <taxon>Pseudomonadati</taxon>
        <taxon>Pseudomonadota</taxon>
        <taxon>Alphaproteobacteria</taxon>
        <taxon>Sphingomonadales</taxon>
        <taxon>Sphingomonadaceae</taxon>
        <taxon>Sphingobium</taxon>
    </lineage>
</organism>
<dbReference type="Proteomes" id="UP000502611">
    <property type="component" value="Chromosome"/>
</dbReference>
<feature type="signal peptide" evidence="1">
    <location>
        <begin position="1"/>
        <end position="25"/>
    </location>
</feature>
<proteinExistence type="predicted"/>
<keyword evidence="1" id="KW-0732">Signal</keyword>
<accession>A0A6M4G5Y4</accession>
<reference evidence="2 3" key="1">
    <citation type="submission" date="2020-04" db="EMBL/GenBank/DDBJ databases">
        <title>The Whole Genome Analysis of High salt-tolerant Sphingobium yanoikuyae YC-XJ2 with Aryl organophosphorus flame retardants (aryl-OPFRs)-degrading capacity and characteristics of Related phosphotriesterase.</title>
        <authorList>
            <person name="Li X."/>
        </authorList>
    </citation>
    <scope>NUCLEOTIDE SEQUENCE [LARGE SCALE GENOMIC DNA]</scope>
    <source>
        <strain evidence="2 3">YC-XJ2</strain>
    </source>
</reference>
<dbReference type="AlphaFoldDB" id="A0A6M4G5Y4"/>